<reference evidence="1 2" key="1">
    <citation type="journal article" date="2016" name="ISME J.">
        <title>Global occurrence and heterogeneity of the Roseobacter-clade species Ruegeria mobilis.</title>
        <authorList>
            <person name="Sonnenschein E."/>
            <person name="Gram L."/>
        </authorList>
    </citation>
    <scope>NUCLEOTIDE SEQUENCE [LARGE SCALE GENOMIC DNA]</scope>
    <source>
        <strain evidence="1 2">F1926</strain>
        <plasmid evidence="1 2">unnamed1</plasmid>
    </source>
</reference>
<protein>
    <submittedName>
        <fullName evidence="1">Uncharacterized protein</fullName>
    </submittedName>
</protein>
<proteinExistence type="predicted"/>
<organism evidence="1 2">
    <name type="scientific">Tritonibacter mobilis F1926</name>
    <dbReference type="NCBI Taxonomy" id="1265309"/>
    <lineage>
        <taxon>Bacteria</taxon>
        <taxon>Pseudomonadati</taxon>
        <taxon>Pseudomonadota</taxon>
        <taxon>Alphaproteobacteria</taxon>
        <taxon>Rhodobacterales</taxon>
        <taxon>Paracoccaceae</taxon>
        <taxon>Tritonibacter</taxon>
    </lineage>
</organism>
<name>A0A1B1A9H2_9RHOB</name>
<gene>
    <name evidence="1" type="ORF">K529_020920</name>
</gene>
<keyword evidence="1" id="KW-0614">Plasmid</keyword>
<dbReference type="EMBL" id="CP015231">
    <property type="protein sequence ID" value="ANP43223.1"/>
    <property type="molecule type" value="Genomic_DNA"/>
</dbReference>
<dbReference type="Proteomes" id="UP000013243">
    <property type="component" value="Plasmid unnamed1"/>
</dbReference>
<evidence type="ECO:0000313" key="1">
    <source>
        <dbReference type="EMBL" id="ANP43223.1"/>
    </source>
</evidence>
<geneLocation type="plasmid" evidence="1 2">
    <name>unnamed1</name>
</geneLocation>
<dbReference type="KEGG" id="rmb:K529_020920"/>
<accession>A0A1B1A9H2</accession>
<dbReference type="AlphaFoldDB" id="A0A1B1A9H2"/>
<sequence length="99" mass="10999">MAQDMWCDALQPERRIDRGGCGRMFPHNSLNRISAERPAKDGCKQGIARLRPALRKPCFQCIPAVCAKRRCAFLSALAHASELRPGAELDVTHAQADRL</sequence>
<evidence type="ECO:0000313" key="2">
    <source>
        <dbReference type="Proteomes" id="UP000013243"/>
    </source>
</evidence>